<dbReference type="InterPro" id="IPR018289">
    <property type="entry name" value="MULE_transposase_dom"/>
</dbReference>
<feature type="domain" description="FAR1" evidence="2">
    <location>
        <begin position="96"/>
        <end position="191"/>
    </location>
</feature>
<name>A0A9R1W6K0_LACSA</name>
<keyword evidence="5" id="KW-1185">Reference proteome</keyword>
<protein>
    <recommendedName>
        <fullName evidence="6">Protein FAR1-RELATED SEQUENCE</fullName>
    </recommendedName>
</protein>
<gene>
    <name evidence="4" type="ORF">LSAT_V11C300140670</name>
</gene>
<evidence type="ECO:0000313" key="4">
    <source>
        <dbReference type="EMBL" id="KAJ0217091.1"/>
    </source>
</evidence>
<dbReference type="AlphaFoldDB" id="A0A9R1W6K0"/>
<dbReference type="PANTHER" id="PTHR47718:SF12">
    <property type="entry name" value="PROTEIN FAR1-RELATED SEQUENCE"/>
    <property type="match status" value="1"/>
</dbReference>
<evidence type="ECO:0000256" key="1">
    <source>
        <dbReference type="SAM" id="MobiDB-lite"/>
    </source>
</evidence>
<dbReference type="InterPro" id="IPR004330">
    <property type="entry name" value="FAR1_DNA_bnd_dom"/>
</dbReference>
<evidence type="ECO:0000313" key="5">
    <source>
        <dbReference type="Proteomes" id="UP000235145"/>
    </source>
</evidence>
<feature type="domain" description="MULE transposase" evidence="3">
    <location>
        <begin position="305"/>
        <end position="393"/>
    </location>
</feature>
<accession>A0A9R1W6K0</accession>
<comment type="caution">
    <text evidence="4">The sequence shown here is derived from an EMBL/GenBank/DDBJ whole genome shotgun (WGS) entry which is preliminary data.</text>
</comment>
<evidence type="ECO:0008006" key="6">
    <source>
        <dbReference type="Google" id="ProtNLM"/>
    </source>
</evidence>
<reference evidence="4 5" key="1">
    <citation type="journal article" date="2017" name="Nat. Commun.">
        <title>Genome assembly with in vitro proximity ligation data and whole-genome triplication in lettuce.</title>
        <authorList>
            <person name="Reyes-Chin-Wo S."/>
            <person name="Wang Z."/>
            <person name="Yang X."/>
            <person name="Kozik A."/>
            <person name="Arikit S."/>
            <person name="Song C."/>
            <person name="Xia L."/>
            <person name="Froenicke L."/>
            <person name="Lavelle D.O."/>
            <person name="Truco M.J."/>
            <person name="Xia R."/>
            <person name="Zhu S."/>
            <person name="Xu C."/>
            <person name="Xu H."/>
            <person name="Xu X."/>
            <person name="Cox K."/>
            <person name="Korf I."/>
            <person name="Meyers B.C."/>
            <person name="Michelmore R.W."/>
        </authorList>
    </citation>
    <scope>NUCLEOTIDE SEQUENCE [LARGE SCALE GENOMIC DNA]</scope>
    <source>
        <strain evidence="5">cv. Salinas</strain>
        <tissue evidence="4">Seedlings</tissue>
    </source>
</reference>
<dbReference type="Pfam" id="PF03101">
    <property type="entry name" value="FAR1"/>
    <property type="match status" value="1"/>
</dbReference>
<sequence>MSDCFDYSSDDTEHDDQYGDKAFDNNQYDEDDFYHSDDQHSGRIQLSDYASEEESFNSNVVDSPSGKTKLWKPIVPKEFMPDVDATYQSLEEAVEMYKLYADKAGFGVMLNTVTRFGDKTIKKMYVVCNKMGKIPNRSTDTLDPEGTGRNKRNSNFRITDCKALIKFERLLMRTNACKIYEFEEKHNHPLETKEERRYSKRARRLSYKDKEFIVCSSTYTHKLQASLQGGYENVGPEAIDYKNFRRKMGNIIGDKHAQLVVDKMNMRKDKLPNYTFEYKCVDSVLNARFWANETDMLYYKKFRDVISFDATFRTNKYGMAFVPFTAIDNHKCSINIGVGLLSNESIESYRWLLEAFLKAHGKHPQLVLTDQDPTILQAVEAIFPSSNHRLCMFQPIFLKNTNFQKRFTKLVWNVYIEPEVFESRWELLMRRFKLHDKRWFKDMYRDRKLWIPAYFKDMPLHSLMKTTSRSKSVNSFFNKYFNSGNLLIYFMMNYNTAIGKQRNGQQKLEHDTKNAKHEMMLPSGLLEHAATVYTKTVFYEVKKEIFKAAWYCSIDSVEMIDGWNQSFLKKKLNVHEITSHVLAFCVVIFFLRWRRDAISSHLLAMKHVAMETEDDTFKLLTEAYNNIEYWLDHFKRSNEKLLKFVEKTRNLKQEAMEFVRSNQTSSDNDEKEIIRMLGIHSIPDEINIHPPSSIRTKGSGTKKRMVSAIEKAVAAAKKKTRMCTAMNKSINKYAFPVYVASHVKTSQLLDDSEILSNALCTLSENYNQH</sequence>
<dbReference type="Pfam" id="PF10551">
    <property type="entry name" value="MULE"/>
    <property type="match status" value="1"/>
</dbReference>
<evidence type="ECO:0000259" key="3">
    <source>
        <dbReference type="Pfam" id="PF10551"/>
    </source>
</evidence>
<evidence type="ECO:0000259" key="2">
    <source>
        <dbReference type="Pfam" id="PF03101"/>
    </source>
</evidence>
<dbReference type="PANTHER" id="PTHR47718">
    <property type="entry name" value="OS01G0519700 PROTEIN"/>
    <property type="match status" value="1"/>
</dbReference>
<organism evidence="4 5">
    <name type="scientific">Lactuca sativa</name>
    <name type="common">Garden lettuce</name>
    <dbReference type="NCBI Taxonomy" id="4236"/>
    <lineage>
        <taxon>Eukaryota</taxon>
        <taxon>Viridiplantae</taxon>
        <taxon>Streptophyta</taxon>
        <taxon>Embryophyta</taxon>
        <taxon>Tracheophyta</taxon>
        <taxon>Spermatophyta</taxon>
        <taxon>Magnoliopsida</taxon>
        <taxon>eudicotyledons</taxon>
        <taxon>Gunneridae</taxon>
        <taxon>Pentapetalae</taxon>
        <taxon>asterids</taxon>
        <taxon>campanulids</taxon>
        <taxon>Asterales</taxon>
        <taxon>Asteraceae</taxon>
        <taxon>Cichorioideae</taxon>
        <taxon>Cichorieae</taxon>
        <taxon>Lactucinae</taxon>
        <taxon>Lactuca</taxon>
    </lineage>
</organism>
<proteinExistence type="predicted"/>
<dbReference type="EMBL" id="NBSK02000003">
    <property type="protein sequence ID" value="KAJ0217091.1"/>
    <property type="molecule type" value="Genomic_DNA"/>
</dbReference>
<feature type="region of interest" description="Disordered" evidence="1">
    <location>
        <begin position="1"/>
        <end position="39"/>
    </location>
</feature>
<dbReference type="Proteomes" id="UP000235145">
    <property type="component" value="Unassembled WGS sequence"/>
</dbReference>